<feature type="signal peptide" evidence="3">
    <location>
        <begin position="1"/>
        <end position="21"/>
    </location>
</feature>
<feature type="domain" description="BON" evidence="5">
    <location>
        <begin position="111"/>
        <end position="169"/>
    </location>
</feature>
<dbReference type="InterPro" id="IPR050810">
    <property type="entry name" value="Bact_Secretion_Sys_Channel"/>
</dbReference>
<name>Q30YT9_OLEA2</name>
<dbReference type="InterPro" id="IPR001775">
    <property type="entry name" value="GspD/PilQ"/>
</dbReference>
<dbReference type="eggNOG" id="COG4964">
    <property type="taxonomic scope" value="Bacteria"/>
</dbReference>
<dbReference type="RefSeq" id="WP_011368233.1">
    <property type="nucleotide sequence ID" value="NC_007519.1"/>
</dbReference>
<dbReference type="HOGENOM" id="CLU_017952_2_0_7"/>
<gene>
    <name evidence="7" type="ordered locus">Dde_2360</name>
</gene>
<dbReference type="Pfam" id="PF04972">
    <property type="entry name" value="BON"/>
    <property type="match status" value="1"/>
</dbReference>
<evidence type="ECO:0000259" key="6">
    <source>
        <dbReference type="Pfam" id="PF13629"/>
    </source>
</evidence>
<organism evidence="7 8">
    <name type="scientific">Oleidesulfovibrio alaskensis (strain ATCC BAA-1058 / DSM 17464 / G20)</name>
    <name type="common">Desulfovibrio alaskensis</name>
    <dbReference type="NCBI Taxonomy" id="207559"/>
    <lineage>
        <taxon>Bacteria</taxon>
        <taxon>Pseudomonadati</taxon>
        <taxon>Thermodesulfobacteriota</taxon>
        <taxon>Desulfovibrionia</taxon>
        <taxon>Desulfovibrionales</taxon>
        <taxon>Desulfovibrionaceae</taxon>
        <taxon>Oleidesulfovibrio</taxon>
    </lineage>
</organism>
<dbReference type="STRING" id="207559.Dde_2360"/>
<evidence type="ECO:0000256" key="1">
    <source>
        <dbReference type="RuleBase" id="RU004003"/>
    </source>
</evidence>
<dbReference type="Proteomes" id="UP000002710">
    <property type="component" value="Chromosome"/>
</dbReference>
<keyword evidence="3" id="KW-0732">Signal</keyword>
<dbReference type="InterPro" id="IPR004846">
    <property type="entry name" value="T2SS/T3SS_dom"/>
</dbReference>
<proteinExistence type="inferred from homology"/>
<dbReference type="InterPro" id="IPR032789">
    <property type="entry name" value="T2SS-T3SS_pil_N"/>
</dbReference>
<dbReference type="PANTHER" id="PTHR30332:SF17">
    <property type="entry name" value="TYPE IV PILIATION SYSTEM PROTEIN DR_0774-RELATED"/>
    <property type="match status" value="1"/>
</dbReference>
<feature type="chain" id="PRO_5004219639" evidence="3">
    <location>
        <begin position="22"/>
        <end position="482"/>
    </location>
</feature>
<dbReference type="Pfam" id="PF13629">
    <property type="entry name" value="T2SS-T3SS_pil_N"/>
    <property type="match status" value="1"/>
</dbReference>
<dbReference type="EMBL" id="CP000112">
    <property type="protein sequence ID" value="ABB39157.1"/>
    <property type="molecule type" value="Genomic_DNA"/>
</dbReference>
<dbReference type="PRINTS" id="PR00811">
    <property type="entry name" value="BCTERIALGSPD"/>
</dbReference>
<evidence type="ECO:0000256" key="3">
    <source>
        <dbReference type="SAM" id="SignalP"/>
    </source>
</evidence>
<dbReference type="KEGG" id="dde:Dde_2360"/>
<feature type="domain" description="Pilus formation protein N-terminal" evidence="6">
    <location>
        <begin position="37"/>
        <end position="106"/>
    </location>
</feature>
<evidence type="ECO:0000259" key="4">
    <source>
        <dbReference type="Pfam" id="PF00263"/>
    </source>
</evidence>
<evidence type="ECO:0000313" key="8">
    <source>
        <dbReference type="Proteomes" id="UP000002710"/>
    </source>
</evidence>
<dbReference type="GO" id="GO:0009306">
    <property type="term" value="P:protein secretion"/>
    <property type="evidence" value="ECO:0007669"/>
    <property type="project" value="InterPro"/>
</dbReference>
<dbReference type="Pfam" id="PF00263">
    <property type="entry name" value="Secretin"/>
    <property type="match status" value="1"/>
</dbReference>
<evidence type="ECO:0000256" key="2">
    <source>
        <dbReference type="SAM" id="MobiDB-lite"/>
    </source>
</evidence>
<dbReference type="AlphaFoldDB" id="Q30YT9"/>
<accession>Q30YT9</accession>
<comment type="similarity">
    <text evidence="1">Belongs to the bacterial secretin family.</text>
</comment>
<feature type="region of interest" description="Disordered" evidence="2">
    <location>
        <begin position="447"/>
        <end position="482"/>
    </location>
</feature>
<dbReference type="InterPro" id="IPR007055">
    <property type="entry name" value="BON_dom"/>
</dbReference>
<evidence type="ECO:0000259" key="5">
    <source>
        <dbReference type="Pfam" id="PF04972"/>
    </source>
</evidence>
<sequence length="482" mass="51240">MTAFNKATTLLVCFRHFPVLAAVLLSAVCAQAAIVPAAVQLAAGKSVVLETASPVRRVSVAAPEVAQVLVLSPTQVYVTGVKPGGTTLTLWNAAGAVSHVFDIQVSPDIARLKEMLHKLLPSEKDIMVMTVGESITLAGTVSSPAHIATAMDMARMYAPDKVTNLMKVGGMHQIMLEVKVAEMRRSVMQRLGIDLAAAWGNSFAFTMLNQLFTLDNQDGTIGVGRTAAVLSPNNTGVFQAPVGGMTLTGFLDVLKENGLVKVLAEPTLVCRSGEHASFLAGGEIPIPVPQGLGTVAIEFKEYGVTLDFTPTVLSPRQISLKVEPEVSELDYANVIQINGFSIPGISSRRASTTVELGDGQSFAIAGLLRDEVRETIKKYPGLGDIPVLGTLFRSSSWQKNETELVIIITPRLAKPLDMTAQTLPTDGFREPTEYEFFIQGKMEGDAPAAAPAAMRGSGDVQSSDGNPPSGMEGEFGHVLRLR</sequence>
<evidence type="ECO:0000313" key="7">
    <source>
        <dbReference type="EMBL" id="ABB39157.1"/>
    </source>
</evidence>
<dbReference type="PANTHER" id="PTHR30332">
    <property type="entry name" value="PROBABLE GENERAL SECRETION PATHWAY PROTEIN D"/>
    <property type="match status" value="1"/>
</dbReference>
<dbReference type="GO" id="GO:0015627">
    <property type="term" value="C:type II protein secretion system complex"/>
    <property type="evidence" value="ECO:0007669"/>
    <property type="project" value="TreeGrafter"/>
</dbReference>
<reference evidence="7 8" key="1">
    <citation type="journal article" date="2011" name="J. Bacteriol.">
        <title>Complete genome sequence and updated annotation of Desulfovibrio alaskensis G20.</title>
        <authorList>
            <person name="Hauser L.J."/>
            <person name="Land M.L."/>
            <person name="Brown S.D."/>
            <person name="Larimer F."/>
            <person name="Keller K.L."/>
            <person name="Rapp-Giles B.J."/>
            <person name="Price M.N."/>
            <person name="Lin M."/>
            <person name="Bruce D.C."/>
            <person name="Detter J.C."/>
            <person name="Tapia R."/>
            <person name="Han C.S."/>
            <person name="Goodwin L.A."/>
            <person name="Cheng J.F."/>
            <person name="Pitluck S."/>
            <person name="Copeland A."/>
            <person name="Lucas S."/>
            <person name="Nolan M."/>
            <person name="Lapidus A.L."/>
            <person name="Palumbo A.V."/>
            <person name="Wall J.D."/>
        </authorList>
    </citation>
    <scope>NUCLEOTIDE SEQUENCE [LARGE SCALE GENOMIC DNA]</scope>
    <source>
        <strain evidence="8">ATCC BAA 1058 / DSM 17464 / G20</strain>
    </source>
</reference>
<feature type="domain" description="Type II/III secretion system secretin-like" evidence="4">
    <location>
        <begin position="254"/>
        <end position="412"/>
    </location>
</feature>
<keyword evidence="8" id="KW-1185">Reference proteome</keyword>
<protein>
    <submittedName>
        <fullName evidence="7">Type II and III secretion system protein</fullName>
    </submittedName>
</protein>